<comment type="domain">
    <text evidence="5">The PRC barrel domain binds ribosomal protein uS19.</text>
</comment>
<evidence type="ECO:0000256" key="1">
    <source>
        <dbReference type="ARBA" id="ARBA00022490"/>
    </source>
</evidence>
<reference evidence="8 9" key="1">
    <citation type="submission" date="2020-08" db="EMBL/GenBank/DDBJ databases">
        <title>Aquariorum lacteus gen. nov., sp. nov., a new member of the family Comamonadaceae, isolated from freshwater aquarium.</title>
        <authorList>
            <person name="Chun S.-J."/>
        </authorList>
    </citation>
    <scope>NUCLEOTIDE SEQUENCE [LARGE SCALE GENOMIC DNA]</scope>
    <source>
        <strain evidence="8 9">SJAQ100</strain>
    </source>
</reference>
<dbReference type="GO" id="GO:0042274">
    <property type="term" value="P:ribosomal small subunit biogenesis"/>
    <property type="evidence" value="ECO:0007669"/>
    <property type="project" value="UniProtKB-UniRule"/>
</dbReference>
<gene>
    <name evidence="5 8" type="primary">rimM</name>
    <name evidence="8" type="ORF">H4F90_01730</name>
</gene>
<comment type="function">
    <text evidence="5">An accessory protein needed during the final step in the assembly of 30S ribosomal subunit, possibly for assembly of the head region. Essential for efficient processing of 16S rRNA. May be needed both before and after RbfA during the maturation of 16S rRNA. It has affinity for free ribosomal 30S subunits but not for 70S ribosomes.</text>
</comment>
<dbReference type="AlphaFoldDB" id="A0A839HNY4"/>
<comment type="subunit">
    <text evidence="5">Binds ribosomal protein uS19.</text>
</comment>
<evidence type="ECO:0000313" key="9">
    <source>
        <dbReference type="Proteomes" id="UP000586093"/>
    </source>
</evidence>
<dbReference type="GO" id="GO:0005737">
    <property type="term" value="C:cytoplasm"/>
    <property type="evidence" value="ECO:0007669"/>
    <property type="project" value="UniProtKB-SubCell"/>
</dbReference>
<dbReference type="SUPFAM" id="SSF50447">
    <property type="entry name" value="Translation proteins"/>
    <property type="match status" value="1"/>
</dbReference>
<dbReference type="Proteomes" id="UP000586093">
    <property type="component" value="Unassembled WGS sequence"/>
</dbReference>
<feature type="domain" description="RimM N-terminal" evidence="6">
    <location>
        <begin position="16"/>
        <end position="106"/>
    </location>
</feature>
<evidence type="ECO:0000256" key="5">
    <source>
        <dbReference type="HAMAP-Rule" id="MF_00014"/>
    </source>
</evidence>
<dbReference type="NCBIfam" id="TIGR02273">
    <property type="entry name" value="16S_RimM"/>
    <property type="match status" value="1"/>
</dbReference>
<dbReference type="Pfam" id="PF24986">
    <property type="entry name" value="PRC_RimM"/>
    <property type="match status" value="1"/>
</dbReference>
<keyword evidence="3 5" id="KW-0698">rRNA processing</keyword>
<evidence type="ECO:0000256" key="2">
    <source>
        <dbReference type="ARBA" id="ARBA00022517"/>
    </source>
</evidence>
<evidence type="ECO:0000259" key="6">
    <source>
        <dbReference type="Pfam" id="PF01782"/>
    </source>
</evidence>
<evidence type="ECO:0000256" key="3">
    <source>
        <dbReference type="ARBA" id="ARBA00022552"/>
    </source>
</evidence>
<keyword evidence="4 5" id="KW-0143">Chaperone</keyword>
<dbReference type="SUPFAM" id="SSF50346">
    <property type="entry name" value="PRC-barrel domain"/>
    <property type="match status" value="1"/>
</dbReference>
<name>A0A839HNY4_9BURK</name>
<comment type="similarity">
    <text evidence="5">Belongs to the RimM family.</text>
</comment>
<comment type="subcellular location">
    <subcellularLocation>
        <location evidence="5">Cytoplasm</location>
    </subcellularLocation>
</comment>
<dbReference type="Gene3D" id="2.30.30.240">
    <property type="entry name" value="PRC-barrel domain"/>
    <property type="match status" value="1"/>
</dbReference>
<dbReference type="InterPro" id="IPR002676">
    <property type="entry name" value="RimM_N"/>
</dbReference>
<dbReference type="InterPro" id="IPR009000">
    <property type="entry name" value="Transl_B-barrel_sf"/>
</dbReference>
<dbReference type="PANTHER" id="PTHR33692:SF1">
    <property type="entry name" value="RIBOSOME MATURATION FACTOR RIMM"/>
    <property type="match status" value="1"/>
</dbReference>
<sequence length="192" mass="21091">MSTPDGEAWPADAIEIGRIGEAWGIKGGFRVLPHASEPEALFSSKRWFLKEPELRPRPPGSPPLPTLLRIVQAREHGEGIVASAHDVEDRNAAEALRGARIFVSRSSFPSAAEDEFYWVDLIGLQVVNREDVVLGQVVDLLDTGAHSVLRVQPAAVEGEPPPAERLIPFVAAYIDAVERDLGRIRVDWGLDY</sequence>
<comment type="caution">
    <text evidence="8">The sequence shown here is derived from an EMBL/GenBank/DDBJ whole genome shotgun (WGS) entry which is preliminary data.</text>
</comment>
<protein>
    <recommendedName>
        <fullName evidence="5">Ribosome maturation factor RimM</fullName>
    </recommendedName>
</protein>
<dbReference type="GO" id="GO:0005840">
    <property type="term" value="C:ribosome"/>
    <property type="evidence" value="ECO:0007669"/>
    <property type="project" value="InterPro"/>
</dbReference>
<keyword evidence="2 5" id="KW-0690">Ribosome biogenesis</keyword>
<dbReference type="HAMAP" id="MF_00014">
    <property type="entry name" value="Ribosome_mat_RimM"/>
    <property type="match status" value="1"/>
</dbReference>
<dbReference type="InterPro" id="IPR056792">
    <property type="entry name" value="PRC_RimM"/>
</dbReference>
<proteinExistence type="inferred from homology"/>
<feature type="domain" description="Ribosome maturation factor RimM PRC barrel" evidence="7">
    <location>
        <begin position="118"/>
        <end position="188"/>
    </location>
</feature>
<dbReference type="InterPro" id="IPR011961">
    <property type="entry name" value="RimM"/>
</dbReference>
<dbReference type="InterPro" id="IPR011033">
    <property type="entry name" value="PRC_barrel-like_sf"/>
</dbReference>
<evidence type="ECO:0000259" key="7">
    <source>
        <dbReference type="Pfam" id="PF24986"/>
    </source>
</evidence>
<evidence type="ECO:0000256" key="4">
    <source>
        <dbReference type="ARBA" id="ARBA00023186"/>
    </source>
</evidence>
<dbReference type="InterPro" id="IPR036976">
    <property type="entry name" value="RimM_N_sf"/>
</dbReference>
<keyword evidence="9" id="KW-1185">Reference proteome</keyword>
<dbReference type="Pfam" id="PF01782">
    <property type="entry name" value="RimM"/>
    <property type="match status" value="1"/>
</dbReference>
<dbReference type="PANTHER" id="PTHR33692">
    <property type="entry name" value="RIBOSOME MATURATION FACTOR RIMM"/>
    <property type="match status" value="1"/>
</dbReference>
<accession>A0A839HNY4</accession>
<dbReference type="Gene3D" id="2.40.30.60">
    <property type="entry name" value="RimM"/>
    <property type="match status" value="1"/>
</dbReference>
<organism evidence="8 9">
    <name type="scientific">Aquariibacter albus</name>
    <dbReference type="NCBI Taxonomy" id="2759899"/>
    <lineage>
        <taxon>Bacteria</taxon>
        <taxon>Pseudomonadati</taxon>
        <taxon>Pseudomonadota</taxon>
        <taxon>Betaproteobacteria</taxon>
        <taxon>Burkholderiales</taxon>
        <taxon>Sphaerotilaceae</taxon>
        <taxon>Aquariibacter</taxon>
    </lineage>
</organism>
<dbReference type="GO" id="GO:0006364">
    <property type="term" value="P:rRNA processing"/>
    <property type="evidence" value="ECO:0007669"/>
    <property type="project" value="UniProtKB-UniRule"/>
</dbReference>
<keyword evidence="1 5" id="KW-0963">Cytoplasm</keyword>
<evidence type="ECO:0000313" key="8">
    <source>
        <dbReference type="EMBL" id="MBB1160701.1"/>
    </source>
</evidence>
<dbReference type="GO" id="GO:0043022">
    <property type="term" value="F:ribosome binding"/>
    <property type="evidence" value="ECO:0007669"/>
    <property type="project" value="InterPro"/>
</dbReference>
<dbReference type="EMBL" id="JACIVI010000001">
    <property type="protein sequence ID" value="MBB1160701.1"/>
    <property type="molecule type" value="Genomic_DNA"/>
</dbReference>